<protein>
    <submittedName>
        <fullName evidence="2">Uncharacterized protein</fullName>
    </submittedName>
</protein>
<dbReference type="Proteomes" id="UP000029964">
    <property type="component" value="Unassembled WGS sequence"/>
</dbReference>
<proteinExistence type="predicted"/>
<dbReference type="AlphaFoldDB" id="A0A086SYQ5"/>
<name>A0A086SYQ5_HAPC1</name>
<accession>A0A086SYQ5</accession>
<evidence type="ECO:0000256" key="1">
    <source>
        <dbReference type="SAM" id="MobiDB-lite"/>
    </source>
</evidence>
<sequence>MQTRSTHIIANINSSCTLPSPVAVPPRKRQRSDAPPSVTQGLNTGSKRARDEFFDALVAGNPSAKDIIITRTIDGPDDLEKPELLRCFDLLHACGRATQPDATLSTTRKSIEGFLEAIFNGWKPGRGTVASEEKMVKPELDAHVDAEVVAGNICGSEDCKTHVVAIATYTTTPPLLKIGLFKREHLEDQTTPLCALSCTNVNWKPSLDMARELRSLLEKKVVAKVHKYNKHMAVWQARKMILAWAKGEDDKEGCDSKWGFIDSDQVKVVLMGLGQDGESRGAARG</sequence>
<comment type="caution">
    <text evidence="2">The sequence shown here is derived from an EMBL/GenBank/DDBJ whole genome shotgun (WGS) entry which is preliminary data.</text>
</comment>
<evidence type="ECO:0000313" key="3">
    <source>
        <dbReference type="Proteomes" id="UP000029964"/>
    </source>
</evidence>
<dbReference type="HOGENOM" id="CLU_065406_0_0_1"/>
<feature type="region of interest" description="Disordered" evidence="1">
    <location>
        <begin position="19"/>
        <end position="45"/>
    </location>
</feature>
<keyword evidence="3" id="KW-1185">Reference proteome</keyword>
<evidence type="ECO:0000313" key="2">
    <source>
        <dbReference type="EMBL" id="KFH42237.1"/>
    </source>
</evidence>
<gene>
    <name evidence="2" type="ORF">ACRE_070230</name>
</gene>
<reference evidence="3" key="1">
    <citation type="journal article" date="2014" name="Genome Announc.">
        <title>Genome sequence and annotation of Acremonium chrysogenum, producer of the beta-lactam antibiotic cephalosporin C.</title>
        <authorList>
            <person name="Terfehr D."/>
            <person name="Dahlmann T.A."/>
            <person name="Specht T."/>
            <person name="Zadra I."/>
            <person name="Kuernsteiner H."/>
            <person name="Kueck U."/>
        </authorList>
    </citation>
    <scope>NUCLEOTIDE SEQUENCE [LARGE SCALE GENOMIC DNA]</scope>
    <source>
        <strain evidence="3">ATCC 11550 / CBS 779.69 / DSM 880 / IAM 14645 / JCM 23072 / IMI 49137</strain>
    </source>
</reference>
<dbReference type="OrthoDB" id="5130748at2759"/>
<dbReference type="EMBL" id="JPKY01000100">
    <property type="protein sequence ID" value="KFH42237.1"/>
    <property type="molecule type" value="Genomic_DNA"/>
</dbReference>
<organism evidence="2 3">
    <name type="scientific">Hapsidospora chrysogenum (strain ATCC 11550 / CBS 779.69 / DSM 880 / IAM 14645 / JCM 23072 / IMI 49137)</name>
    <name type="common">Acremonium chrysogenum</name>
    <dbReference type="NCBI Taxonomy" id="857340"/>
    <lineage>
        <taxon>Eukaryota</taxon>
        <taxon>Fungi</taxon>
        <taxon>Dikarya</taxon>
        <taxon>Ascomycota</taxon>
        <taxon>Pezizomycotina</taxon>
        <taxon>Sordariomycetes</taxon>
        <taxon>Hypocreomycetidae</taxon>
        <taxon>Hypocreales</taxon>
        <taxon>Bionectriaceae</taxon>
        <taxon>Hapsidospora</taxon>
    </lineage>
</organism>